<protein>
    <submittedName>
        <fullName evidence="2">Uncharacterized protein</fullName>
    </submittedName>
</protein>
<evidence type="ECO:0000313" key="3">
    <source>
        <dbReference type="Proteomes" id="UP001472677"/>
    </source>
</evidence>
<evidence type="ECO:0000256" key="1">
    <source>
        <dbReference type="SAM" id="MobiDB-lite"/>
    </source>
</evidence>
<dbReference type="Proteomes" id="UP001472677">
    <property type="component" value="Unassembled WGS sequence"/>
</dbReference>
<keyword evidence="3" id="KW-1185">Reference proteome</keyword>
<name>A0ABR2DEU7_9ROSI</name>
<feature type="region of interest" description="Disordered" evidence="1">
    <location>
        <begin position="70"/>
        <end position="152"/>
    </location>
</feature>
<reference evidence="2 3" key="1">
    <citation type="journal article" date="2024" name="G3 (Bethesda)">
        <title>Genome assembly of Hibiscus sabdariffa L. provides insights into metabolisms of medicinal natural products.</title>
        <authorList>
            <person name="Kim T."/>
        </authorList>
    </citation>
    <scope>NUCLEOTIDE SEQUENCE [LARGE SCALE GENOMIC DNA]</scope>
    <source>
        <strain evidence="2">TK-2024</strain>
        <tissue evidence="2">Old leaves</tissue>
    </source>
</reference>
<proteinExistence type="predicted"/>
<gene>
    <name evidence="2" type="ORF">V6N12_056746</name>
</gene>
<sequence length="193" mass="20725">MGDSEPLIWSTAGWGLLIGEERESGDDELMMAIRGMRAKIGVGPVARANGKGEGVGPMFPVALLAVKKPCPENKDAGDTEDDDDDDEKDEAAGDEDEDASEDESGKDGEGEDGGDPEDEPEADRDGASGNEDEDDDDDDDDGKDKEEEETYTNASFFSPLLLCMTFSPGGFINVPQYSLGLSSTMFRHSPLRY</sequence>
<feature type="compositionally biased region" description="Acidic residues" evidence="1">
    <location>
        <begin position="130"/>
        <end position="150"/>
    </location>
</feature>
<feature type="compositionally biased region" description="Acidic residues" evidence="1">
    <location>
        <begin position="78"/>
        <end position="102"/>
    </location>
</feature>
<accession>A0ABR2DEU7</accession>
<comment type="caution">
    <text evidence="2">The sequence shown here is derived from an EMBL/GenBank/DDBJ whole genome shotgun (WGS) entry which is preliminary data.</text>
</comment>
<evidence type="ECO:0000313" key="2">
    <source>
        <dbReference type="EMBL" id="KAK8535221.1"/>
    </source>
</evidence>
<feature type="compositionally biased region" description="Acidic residues" evidence="1">
    <location>
        <begin position="109"/>
        <end position="122"/>
    </location>
</feature>
<organism evidence="2 3">
    <name type="scientific">Hibiscus sabdariffa</name>
    <name type="common">roselle</name>
    <dbReference type="NCBI Taxonomy" id="183260"/>
    <lineage>
        <taxon>Eukaryota</taxon>
        <taxon>Viridiplantae</taxon>
        <taxon>Streptophyta</taxon>
        <taxon>Embryophyta</taxon>
        <taxon>Tracheophyta</taxon>
        <taxon>Spermatophyta</taxon>
        <taxon>Magnoliopsida</taxon>
        <taxon>eudicotyledons</taxon>
        <taxon>Gunneridae</taxon>
        <taxon>Pentapetalae</taxon>
        <taxon>rosids</taxon>
        <taxon>malvids</taxon>
        <taxon>Malvales</taxon>
        <taxon>Malvaceae</taxon>
        <taxon>Malvoideae</taxon>
        <taxon>Hibiscus</taxon>
    </lineage>
</organism>
<dbReference type="EMBL" id="JBBPBM010000030">
    <property type="protein sequence ID" value="KAK8535221.1"/>
    <property type="molecule type" value="Genomic_DNA"/>
</dbReference>